<feature type="compositionally biased region" description="Acidic residues" evidence="1">
    <location>
        <begin position="139"/>
        <end position="152"/>
    </location>
</feature>
<accession>A0A7W3N1T4</accession>
<dbReference type="AlphaFoldDB" id="A0A7W3N1T4"/>
<organism evidence="2 3">
    <name type="scientific">Thermomonospora cellulosilytica</name>
    <dbReference type="NCBI Taxonomy" id="1411118"/>
    <lineage>
        <taxon>Bacteria</taxon>
        <taxon>Bacillati</taxon>
        <taxon>Actinomycetota</taxon>
        <taxon>Actinomycetes</taxon>
        <taxon>Streptosporangiales</taxon>
        <taxon>Thermomonosporaceae</taxon>
        <taxon>Thermomonospora</taxon>
    </lineage>
</organism>
<dbReference type="RefSeq" id="WP_182707015.1">
    <property type="nucleotide sequence ID" value="NZ_JACJII010000001.1"/>
</dbReference>
<name>A0A7W3N1T4_9ACTN</name>
<evidence type="ECO:0000313" key="2">
    <source>
        <dbReference type="EMBL" id="MBA9005964.1"/>
    </source>
</evidence>
<dbReference type="Proteomes" id="UP000539313">
    <property type="component" value="Unassembled WGS sequence"/>
</dbReference>
<gene>
    <name evidence="2" type="ORF">HNR21_004846</name>
</gene>
<reference evidence="2 3" key="1">
    <citation type="submission" date="2020-08" db="EMBL/GenBank/DDBJ databases">
        <title>Sequencing the genomes of 1000 actinobacteria strains.</title>
        <authorList>
            <person name="Klenk H.-P."/>
        </authorList>
    </citation>
    <scope>NUCLEOTIDE SEQUENCE [LARGE SCALE GENOMIC DNA]</scope>
    <source>
        <strain evidence="2 3">DSM 45823</strain>
    </source>
</reference>
<proteinExistence type="predicted"/>
<evidence type="ECO:0000256" key="1">
    <source>
        <dbReference type="SAM" id="MobiDB-lite"/>
    </source>
</evidence>
<evidence type="ECO:0000313" key="3">
    <source>
        <dbReference type="Proteomes" id="UP000539313"/>
    </source>
</evidence>
<keyword evidence="3" id="KW-1185">Reference proteome</keyword>
<feature type="region of interest" description="Disordered" evidence="1">
    <location>
        <begin position="130"/>
        <end position="152"/>
    </location>
</feature>
<protein>
    <submittedName>
        <fullName evidence="2">Uncharacterized protein</fullName>
    </submittedName>
</protein>
<dbReference type="EMBL" id="JACJII010000001">
    <property type="protein sequence ID" value="MBA9005964.1"/>
    <property type="molecule type" value="Genomic_DNA"/>
</dbReference>
<comment type="caution">
    <text evidence="2">The sequence shown here is derived from an EMBL/GenBank/DDBJ whole genome shotgun (WGS) entry which is preliminary data.</text>
</comment>
<sequence>MSASKAQQAATAERRRKAIAMRIAGVDWQSIADQLGYASRGAACTDVTRALKANRRAEAQEVELLRDIEGQRLDRLQAAYWAPALKGDHRSAEVILRVMAQRARLEGLEAPTRVSVEAQQLGDEILELLGVSRPHNDGDAGDGDGGDVEPES</sequence>